<dbReference type="SUPFAM" id="SSF52540">
    <property type="entry name" value="P-loop containing nucleoside triphosphate hydrolases"/>
    <property type="match status" value="1"/>
</dbReference>
<dbReference type="InterPro" id="IPR017871">
    <property type="entry name" value="ABC_transporter-like_CS"/>
</dbReference>
<evidence type="ECO:0000313" key="10">
    <source>
        <dbReference type="EMBL" id="MCJ2543985.1"/>
    </source>
</evidence>
<dbReference type="Gene3D" id="3.40.50.300">
    <property type="entry name" value="P-loop containing nucleotide triphosphate hydrolases"/>
    <property type="match status" value="1"/>
</dbReference>
<reference evidence="10" key="1">
    <citation type="submission" date="2021-02" db="EMBL/GenBank/DDBJ databases">
        <title>The CRISPR/cas machinery reduction and long-range gene transfer in the hot spring cyanobacterium Synechococcus.</title>
        <authorList>
            <person name="Dvorak P."/>
            <person name="Jahodarova E."/>
            <person name="Hasler P."/>
            <person name="Poulickova A."/>
        </authorList>
    </citation>
    <scope>NUCLEOTIDE SEQUENCE</scope>
    <source>
        <strain evidence="10">Rupite</strain>
    </source>
</reference>
<keyword evidence="4 10" id="KW-0067">ATP-binding</keyword>
<protein>
    <submittedName>
        <fullName evidence="10">ABC transporter ATP-binding protein</fullName>
    </submittedName>
</protein>
<dbReference type="SMART" id="SM00382">
    <property type="entry name" value="AAA"/>
    <property type="match status" value="1"/>
</dbReference>
<keyword evidence="2 7" id="KW-0812">Transmembrane</keyword>
<dbReference type="PANTHER" id="PTHR24221">
    <property type="entry name" value="ATP-BINDING CASSETTE SUB-FAMILY B"/>
    <property type="match status" value="1"/>
</dbReference>
<comment type="caution">
    <text evidence="10">The sequence shown here is derived from an EMBL/GenBank/DDBJ whole genome shotgun (WGS) entry which is preliminary data.</text>
</comment>
<dbReference type="Pfam" id="PF00005">
    <property type="entry name" value="ABC_tran"/>
    <property type="match status" value="1"/>
</dbReference>
<feature type="transmembrane region" description="Helical" evidence="7">
    <location>
        <begin position="165"/>
        <end position="185"/>
    </location>
</feature>
<evidence type="ECO:0000256" key="7">
    <source>
        <dbReference type="SAM" id="Phobius"/>
    </source>
</evidence>
<evidence type="ECO:0000259" key="9">
    <source>
        <dbReference type="PROSITE" id="PS50929"/>
    </source>
</evidence>
<keyword evidence="3" id="KW-0547">Nucleotide-binding</keyword>
<dbReference type="PROSITE" id="PS00211">
    <property type="entry name" value="ABC_TRANSPORTER_1"/>
    <property type="match status" value="1"/>
</dbReference>
<name>A0ABT0CF54_THEVL</name>
<comment type="subcellular location">
    <subcellularLocation>
        <location evidence="1">Cell membrane</location>
        <topology evidence="1">Multi-pass membrane protein</topology>
    </subcellularLocation>
</comment>
<evidence type="ECO:0000256" key="4">
    <source>
        <dbReference type="ARBA" id="ARBA00022840"/>
    </source>
</evidence>
<gene>
    <name evidence="10" type="ORF">JX360_13915</name>
</gene>
<dbReference type="PANTHER" id="PTHR24221:SF646">
    <property type="entry name" value="HAEMOLYSIN SECRETION ATP-BINDING PROTEIN"/>
    <property type="match status" value="1"/>
</dbReference>
<feature type="transmembrane region" description="Helical" evidence="7">
    <location>
        <begin position="21"/>
        <end position="43"/>
    </location>
</feature>
<keyword evidence="11" id="KW-1185">Reference proteome</keyword>
<organism evidence="10 11">
    <name type="scientific">Thermostichus vulcanus str. 'Rupite'</name>
    <dbReference type="NCBI Taxonomy" id="2813851"/>
    <lineage>
        <taxon>Bacteria</taxon>
        <taxon>Bacillati</taxon>
        <taxon>Cyanobacteriota</taxon>
        <taxon>Cyanophyceae</taxon>
        <taxon>Thermostichales</taxon>
        <taxon>Thermostichaceae</taxon>
        <taxon>Thermostichus</taxon>
    </lineage>
</organism>
<evidence type="ECO:0000256" key="2">
    <source>
        <dbReference type="ARBA" id="ARBA00022692"/>
    </source>
</evidence>
<dbReference type="GO" id="GO:0005524">
    <property type="term" value="F:ATP binding"/>
    <property type="evidence" value="ECO:0007669"/>
    <property type="project" value="UniProtKB-KW"/>
</dbReference>
<evidence type="ECO:0000256" key="1">
    <source>
        <dbReference type="ARBA" id="ARBA00004651"/>
    </source>
</evidence>
<dbReference type="Proteomes" id="UP000830835">
    <property type="component" value="Unassembled WGS sequence"/>
</dbReference>
<dbReference type="InterPro" id="IPR036640">
    <property type="entry name" value="ABC1_TM_sf"/>
</dbReference>
<evidence type="ECO:0000313" key="11">
    <source>
        <dbReference type="Proteomes" id="UP000830835"/>
    </source>
</evidence>
<feature type="domain" description="ABC transporter" evidence="8">
    <location>
        <begin position="347"/>
        <end position="587"/>
    </location>
</feature>
<dbReference type="PROSITE" id="PS50893">
    <property type="entry name" value="ABC_TRANSPORTER_2"/>
    <property type="match status" value="1"/>
</dbReference>
<sequence length="596" mass="67664">MTRLRRLLQAFQILTEAAGKWTWVWLGLLLWQGLLPVGTVYLTKTLVDGLVVALPLGTQGISLLIWPVTGMASLLLLGELGQSALGWVRAYQAERVRDYISLLIHRQSTRLDLAFYETPNYHDQLHQARGEASQRSLALLESWGQLFQNGMSFLSMFVVLSTYALWLPLLLLIGTLPAFYVLLVFNRQHYRWWKETTPERRWTEYYDLMLTQKVVAAEVRIFDLGEHFTTIYQSIRKTLRQQRLRLLRNQSLGRLGASALGLGVSGAAMAWMFWRSLQGLASLGDLALFYQAFNRGQTLMRSLLGSLSEIHQSGLFLENLFTFLQLEPQLQDPKSPKPMPSKLERGIEVEGVYFRYPGSQSWALENLDLFLPAGKFTAIIGDNGAGKSTLIKLLCRFYQPERGRILLDQSKLEEFSVEELRSMITVLFQWPVNYQATVTENIAMGDLKSPIEETRVRAAAVMAGAEETINRLHQRYDTLLGTAFVKGTDLSGGEWQRIALARAFYRQAPIILLDEPTSALDPWAELEWVSRFRKVSEGKTSLLITHRLNLARHADLIYVMRNGQIVESGSHNELLASSGSYAHSWKAQLQQQPIAI</sequence>
<evidence type="ECO:0000259" key="8">
    <source>
        <dbReference type="PROSITE" id="PS50893"/>
    </source>
</evidence>
<dbReference type="InterPro" id="IPR003593">
    <property type="entry name" value="AAA+_ATPase"/>
</dbReference>
<feature type="domain" description="ABC transmembrane type-1" evidence="9">
    <location>
        <begin position="32"/>
        <end position="312"/>
    </location>
</feature>
<feature type="transmembrane region" description="Helical" evidence="7">
    <location>
        <begin position="252"/>
        <end position="274"/>
    </location>
</feature>
<dbReference type="InterPro" id="IPR027417">
    <property type="entry name" value="P-loop_NTPase"/>
</dbReference>
<proteinExistence type="predicted"/>
<dbReference type="RefSeq" id="WP_244352079.1">
    <property type="nucleotide sequence ID" value="NZ_JAFIRA010000042.1"/>
</dbReference>
<evidence type="ECO:0000256" key="6">
    <source>
        <dbReference type="ARBA" id="ARBA00023136"/>
    </source>
</evidence>
<evidence type="ECO:0000256" key="5">
    <source>
        <dbReference type="ARBA" id="ARBA00022989"/>
    </source>
</evidence>
<evidence type="ECO:0000256" key="3">
    <source>
        <dbReference type="ARBA" id="ARBA00022741"/>
    </source>
</evidence>
<dbReference type="InterPro" id="IPR011527">
    <property type="entry name" value="ABC1_TM_dom"/>
</dbReference>
<accession>A0ABT0CF54</accession>
<dbReference type="PROSITE" id="PS50929">
    <property type="entry name" value="ABC_TM1F"/>
    <property type="match status" value="1"/>
</dbReference>
<dbReference type="InterPro" id="IPR039421">
    <property type="entry name" value="Type_1_exporter"/>
</dbReference>
<dbReference type="Gene3D" id="1.20.1560.10">
    <property type="entry name" value="ABC transporter type 1, transmembrane domain"/>
    <property type="match status" value="1"/>
</dbReference>
<dbReference type="SUPFAM" id="SSF90123">
    <property type="entry name" value="ABC transporter transmembrane region"/>
    <property type="match status" value="1"/>
</dbReference>
<keyword evidence="6 7" id="KW-0472">Membrane</keyword>
<dbReference type="InterPro" id="IPR003439">
    <property type="entry name" value="ABC_transporter-like_ATP-bd"/>
</dbReference>
<dbReference type="EMBL" id="JAFIRA010000042">
    <property type="protein sequence ID" value="MCJ2543985.1"/>
    <property type="molecule type" value="Genomic_DNA"/>
</dbReference>
<keyword evidence="5 7" id="KW-1133">Transmembrane helix</keyword>